<dbReference type="AlphaFoldDB" id="A0A1F8DTD3"/>
<feature type="transmembrane region" description="Helical" evidence="7">
    <location>
        <begin position="12"/>
        <end position="28"/>
    </location>
</feature>
<feature type="domain" description="MgtC/SapB/SrpB/YhiD N-terminal" evidence="8">
    <location>
        <begin position="16"/>
        <end position="147"/>
    </location>
</feature>
<dbReference type="InterPro" id="IPR003416">
    <property type="entry name" value="MgtC/SapB/SrpB/YhiD_fam"/>
</dbReference>
<organism evidence="9 10">
    <name type="scientific">Candidatus Wolfebacteria bacterium RIFCSPLOWO2_01_FULL_45_19</name>
    <dbReference type="NCBI Taxonomy" id="1802557"/>
    <lineage>
        <taxon>Bacteria</taxon>
        <taxon>Candidatus Wolfeibacteriota</taxon>
    </lineage>
</organism>
<dbReference type="PANTHER" id="PTHR33778:SF1">
    <property type="entry name" value="MAGNESIUM TRANSPORTER YHID-RELATED"/>
    <property type="match status" value="1"/>
</dbReference>
<sequence>MEVFGDENLIMMGQVLLAAFLGVLVGAERELARKPAGMRTYALVSMGACIFTIISIFAGRMSGMILGTPDDAFTDVSRIAAQVVVGIGFIGAGMAIFQGTKVRGLTTAAGVWVSAAIGMAIGFRMYSIAIFTTFVVLLIFVFLWQLEVRIVKRYASEPPEDV</sequence>
<proteinExistence type="inferred from homology"/>
<keyword evidence="6 7" id="KW-0472">Membrane</keyword>
<evidence type="ECO:0000259" key="8">
    <source>
        <dbReference type="Pfam" id="PF02308"/>
    </source>
</evidence>
<accession>A0A1F8DTD3</accession>
<evidence type="ECO:0000256" key="1">
    <source>
        <dbReference type="ARBA" id="ARBA00004651"/>
    </source>
</evidence>
<evidence type="ECO:0000256" key="6">
    <source>
        <dbReference type="ARBA" id="ARBA00023136"/>
    </source>
</evidence>
<evidence type="ECO:0000256" key="4">
    <source>
        <dbReference type="ARBA" id="ARBA00022692"/>
    </source>
</evidence>
<protein>
    <recommendedName>
        <fullName evidence="8">MgtC/SapB/SrpB/YhiD N-terminal domain-containing protein</fullName>
    </recommendedName>
</protein>
<feature type="transmembrane region" description="Helical" evidence="7">
    <location>
        <begin position="104"/>
        <end position="122"/>
    </location>
</feature>
<evidence type="ECO:0000256" key="3">
    <source>
        <dbReference type="ARBA" id="ARBA00022475"/>
    </source>
</evidence>
<dbReference type="PANTHER" id="PTHR33778">
    <property type="entry name" value="PROTEIN MGTC"/>
    <property type="match status" value="1"/>
</dbReference>
<evidence type="ECO:0000313" key="9">
    <source>
        <dbReference type="EMBL" id="OGM91068.1"/>
    </source>
</evidence>
<dbReference type="InterPro" id="IPR049177">
    <property type="entry name" value="MgtC_SapB_SrpB_YhiD_N"/>
</dbReference>
<dbReference type="STRING" id="1802557.A3A20_00535"/>
<dbReference type="Proteomes" id="UP000178946">
    <property type="component" value="Unassembled WGS sequence"/>
</dbReference>
<dbReference type="EMBL" id="MGIR01000004">
    <property type="protein sequence ID" value="OGM91068.1"/>
    <property type="molecule type" value="Genomic_DNA"/>
</dbReference>
<keyword evidence="5 7" id="KW-1133">Transmembrane helix</keyword>
<dbReference type="Pfam" id="PF02308">
    <property type="entry name" value="MgtC"/>
    <property type="match status" value="1"/>
</dbReference>
<evidence type="ECO:0000256" key="5">
    <source>
        <dbReference type="ARBA" id="ARBA00022989"/>
    </source>
</evidence>
<dbReference type="GO" id="GO:0005886">
    <property type="term" value="C:plasma membrane"/>
    <property type="evidence" value="ECO:0007669"/>
    <property type="project" value="UniProtKB-SubCell"/>
</dbReference>
<comment type="subcellular location">
    <subcellularLocation>
        <location evidence="1">Cell membrane</location>
        <topology evidence="1">Multi-pass membrane protein</topology>
    </subcellularLocation>
</comment>
<reference evidence="9 10" key="1">
    <citation type="journal article" date="2016" name="Nat. Commun.">
        <title>Thousands of microbial genomes shed light on interconnected biogeochemical processes in an aquifer system.</title>
        <authorList>
            <person name="Anantharaman K."/>
            <person name="Brown C.T."/>
            <person name="Hug L.A."/>
            <person name="Sharon I."/>
            <person name="Castelle C.J."/>
            <person name="Probst A.J."/>
            <person name="Thomas B.C."/>
            <person name="Singh A."/>
            <person name="Wilkins M.J."/>
            <person name="Karaoz U."/>
            <person name="Brodie E.L."/>
            <person name="Williams K.H."/>
            <person name="Hubbard S.S."/>
            <person name="Banfield J.F."/>
        </authorList>
    </citation>
    <scope>NUCLEOTIDE SEQUENCE [LARGE SCALE GENOMIC DNA]</scope>
</reference>
<feature type="transmembrane region" description="Helical" evidence="7">
    <location>
        <begin position="128"/>
        <end position="146"/>
    </location>
</feature>
<name>A0A1F8DTD3_9BACT</name>
<keyword evidence="4 7" id="KW-0812">Transmembrane</keyword>
<keyword evidence="3" id="KW-1003">Cell membrane</keyword>
<comment type="caution">
    <text evidence="9">The sequence shown here is derived from an EMBL/GenBank/DDBJ whole genome shotgun (WGS) entry which is preliminary data.</text>
</comment>
<gene>
    <name evidence="9" type="ORF">A3A20_00535</name>
</gene>
<feature type="transmembrane region" description="Helical" evidence="7">
    <location>
        <begin position="79"/>
        <end position="97"/>
    </location>
</feature>
<dbReference type="PRINTS" id="PR01837">
    <property type="entry name" value="MGTCSAPBPROT"/>
</dbReference>
<evidence type="ECO:0000313" key="10">
    <source>
        <dbReference type="Proteomes" id="UP000178946"/>
    </source>
</evidence>
<evidence type="ECO:0000256" key="2">
    <source>
        <dbReference type="ARBA" id="ARBA00009298"/>
    </source>
</evidence>
<evidence type="ECO:0000256" key="7">
    <source>
        <dbReference type="SAM" id="Phobius"/>
    </source>
</evidence>
<comment type="similarity">
    <text evidence="2">Belongs to the MgtC/SapB family.</text>
</comment>
<feature type="transmembrane region" description="Helical" evidence="7">
    <location>
        <begin position="40"/>
        <end position="59"/>
    </location>
</feature>